<dbReference type="GO" id="GO:0006275">
    <property type="term" value="P:regulation of DNA replication"/>
    <property type="evidence" value="ECO:0007669"/>
    <property type="project" value="InterPro"/>
</dbReference>
<feature type="domain" description="Chromosomal replication initiator DnaA C-terminal" evidence="2">
    <location>
        <begin position="59"/>
        <end position="128"/>
    </location>
</feature>
<dbReference type="EMBL" id="JACHBK010000009">
    <property type="protein sequence ID" value="MBB5537359.1"/>
    <property type="molecule type" value="Genomic_DNA"/>
</dbReference>
<feature type="region of interest" description="Disordered" evidence="1">
    <location>
        <begin position="1"/>
        <end position="20"/>
    </location>
</feature>
<organism evidence="3 4">
    <name type="scientific">Rhizobium giardinii</name>
    <dbReference type="NCBI Taxonomy" id="56731"/>
    <lineage>
        <taxon>Bacteria</taxon>
        <taxon>Pseudomonadati</taxon>
        <taxon>Pseudomonadota</taxon>
        <taxon>Alphaproteobacteria</taxon>
        <taxon>Hyphomicrobiales</taxon>
        <taxon>Rhizobiaceae</taxon>
        <taxon>Rhizobium/Agrobacterium group</taxon>
        <taxon>Rhizobium</taxon>
    </lineage>
</organism>
<dbReference type="InterPro" id="IPR013159">
    <property type="entry name" value="DnaA_C"/>
</dbReference>
<evidence type="ECO:0000256" key="1">
    <source>
        <dbReference type="SAM" id="MobiDB-lite"/>
    </source>
</evidence>
<dbReference type="SMART" id="SM00760">
    <property type="entry name" value="Bac_DnaA_C"/>
    <property type="match status" value="1"/>
</dbReference>
<dbReference type="GO" id="GO:0043565">
    <property type="term" value="F:sequence-specific DNA binding"/>
    <property type="evidence" value="ECO:0007669"/>
    <property type="project" value="InterPro"/>
</dbReference>
<dbReference type="InterPro" id="IPR010921">
    <property type="entry name" value="Trp_repressor/repl_initiator"/>
</dbReference>
<dbReference type="CDD" id="cd06571">
    <property type="entry name" value="Bac_DnaA_C"/>
    <property type="match status" value="1"/>
</dbReference>
<evidence type="ECO:0000259" key="2">
    <source>
        <dbReference type="SMART" id="SM00760"/>
    </source>
</evidence>
<dbReference type="GO" id="GO:0005524">
    <property type="term" value="F:ATP binding"/>
    <property type="evidence" value="ECO:0007669"/>
    <property type="project" value="InterPro"/>
</dbReference>
<dbReference type="Pfam" id="PF08299">
    <property type="entry name" value="Bac_DnaA_C"/>
    <property type="match status" value="1"/>
</dbReference>
<dbReference type="Proteomes" id="UP000585507">
    <property type="component" value="Unassembled WGS sequence"/>
</dbReference>
<dbReference type="Gene3D" id="1.10.1750.10">
    <property type="match status" value="1"/>
</dbReference>
<comment type="caution">
    <text evidence="3">The sequence shown here is derived from an EMBL/GenBank/DDBJ whole genome shotgun (WGS) entry which is preliminary data.</text>
</comment>
<reference evidence="3 4" key="1">
    <citation type="submission" date="2020-08" db="EMBL/GenBank/DDBJ databases">
        <title>Genomic Encyclopedia of Type Strains, Phase IV (KMG-V): Genome sequencing to study the core and pangenomes of soil and plant-associated prokaryotes.</title>
        <authorList>
            <person name="Whitman W."/>
        </authorList>
    </citation>
    <scope>NUCLEOTIDE SEQUENCE [LARGE SCALE GENOMIC DNA]</scope>
    <source>
        <strain evidence="3 4">SEMIA 4084</strain>
    </source>
</reference>
<accession>A0A7W8UDF8</accession>
<dbReference type="SUPFAM" id="SSF48295">
    <property type="entry name" value="TrpR-like"/>
    <property type="match status" value="1"/>
</dbReference>
<evidence type="ECO:0000313" key="3">
    <source>
        <dbReference type="EMBL" id="MBB5537359.1"/>
    </source>
</evidence>
<dbReference type="RefSeq" id="WP_018329545.1">
    <property type="nucleotide sequence ID" value="NZ_JACHBK010000009.1"/>
</dbReference>
<gene>
    <name evidence="3" type="ORF">GGD55_004075</name>
</gene>
<keyword evidence="4" id="KW-1185">Reference proteome</keyword>
<proteinExistence type="predicted"/>
<name>A0A7W8UDF8_9HYPH</name>
<protein>
    <recommendedName>
        <fullName evidence="2">Chromosomal replication initiator DnaA C-terminal domain-containing protein</fullName>
    </recommendedName>
</protein>
<sequence>MRPSKAAPLFTPPLTPPNRTRAVTTRRRHLEIKSASPSGDGLSIVEPWGPVLPVAVHLRCRVVRQLTAEMVMLVGERVPLRRDRRRTSCHVRQISMYVCHVVLQISLTDIGYAFRRDRTTVSHACHVVEDRRDDPAFDDFIASVERVVTSVFGAPGGREHE</sequence>
<evidence type="ECO:0000313" key="4">
    <source>
        <dbReference type="Proteomes" id="UP000585507"/>
    </source>
</evidence>
<dbReference type="GO" id="GO:0006270">
    <property type="term" value="P:DNA replication initiation"/>
    <property type="evidence" value="ECO:0007669"/>
    <property type="project" value="InterPro"/>
</dbReference>
<dbReference type="AlphaFoldDB" id="A0A7W8UDF8"/>